<dbReference type="Proteomes" id="UP000830671">
    <property type="component" value="Chromosome 1"/>
</dbReference>
<proteinExistence type="predicted"/>
<name>A0A9Q8W8R8_9PEZI</name>
<dbReference type="EMBL" id="CP019471">
    <property type="protein sequence ID" value="UQC74226.1"/>
    <property type="molecule type" value="Genomic_DNA"/>
</dbReference>
<organism evidence="1 2">
    <name type="scientific">Colletotrichum lupini</name>
    <dbReference type="NCBI Taxonomy" id="145971"/>
    <lineage>
        <taxon>Eukaryota</taxon>
        <taxon>Fungi</taxon>
        <taxon>Dikarya</taxon>
        <taxon>Ascomycota</taxon>
        <taxon>Pezizomycotina</taxon>
        <taxon>Sordariomycetes</taxon>
        <taxon>Hypocreomycetidae</taxon>
        <taxon>Glomerellales</taxon>
        <taxon>Glomerellaceae</taxon>
        <taxon>Colletotrichum</taxon>
        <taxon>Colletotrichum acutatum species complex</taxon>
    </lineage>
</organism>
<keyword evidence="2" id="KW-1185">Reference proteome</keyword>
<sequence>MGKCNALCPTLMARTAFSNRTMHLPVPSSLTFSLIRHSPLPLSRLKKMISHGKHVYGNPYPASPISVLFAACLSAYPWAFWRALSCTLSTWAIEPLSKVCNDMTEKKNKGKKKRKCIRQSDAHQPTNQLPYPTCQCSPLIVTLVVFPDCAPCPTPVHRPFPVCGMFGNFRANKNNLGVGSWPKISPTFAPFGPNSIAPGPGALKA</sequence>
<dbReference type="RefSeq" id="XP_049135877.1">
    <property type="nucleotide sequence ID" value="XM_049279920.1"/>
</dbReference>
<reference evidence="1" key="1">
    <citation type="journal article" date="2021" name="Mol. Plant Microbe Interact.">
        <title>Complete Genome Sequence of the Plant-Pathogenic Fungus Colletotrichum lupini.</title>
        <authorList>
            <person name="Baroncelli R."/>
            <person name="Pensec F."/>
            <person name="Da Lio D."/>
            <person name="Boufleur T."/>
            <person name="Vicente I."/>
            <person name="Sarrocco S."/>
            <person name="Picot A."/>
            <person name="Baraldi E."/>
            <person name="Sukno S."/>
            <person name="Thon M."/>
            <person name="Le Floch G."/>
        </authorList>
    </citation>
    <scope>NUCLEOTIDE SEQUENCE</scope>
    <source>
        <strain evidence="1">IMI 504893</strain>
    </source>
</reference>
<evidence type="ECO:0000313" key="2">
    <source>
        <dbReference type="Proteomes" id="UP000830671"/>
    </source>
</evidence>
<dbReference type="GeneID" id="73334930"/>
<dbReference type="KEGG" id="clup:CLUP02_00874"/>
<dbReference type="AlphaFoldDB" id="A0A9Q8W8R8"/>
<protein>
    <submittedName>
        <fullName evidence="1">Uncharacterized protein</fullName>
    </submittedName>
</protein>
<evidence type="ECO:0000313" key="1">
    <source>
        <dbReference type="EMBL" id="UQC74226.1"/>
    </source>
</evidence>
<gene>
    <name evidence="1" type="ORF">CLUP02_00874</name>
</gene>
<accession>A0A9Q8W8R8</accession>